<dbReference type="CDD" id="cd02808">
    <property type="entry name" value="GltS_FMN"/>
    <property type="match status" value="1"/>
</dbReference>
<dbReference type="AlphaFoldDB" id="A0A7C3SKP2"/>
<protein>
    <submittedName>
        <fullName evidence="3">FMN-binding glutamate synthase family protein</fullName>
    </submittedName>
</protein>
<dbReference type="InterPro" id="IPR013785">
    <property type="entry name" value="Aldolase_TIM"/>
</dbReference>
<dbReference type="SUPFAM" id="SSF51395">
    <property type="entry name" value="FMN-linked oxidoreductases"/>
    <property type="match status" value="1"/>
</dbReference>
<dbReference type="Gene3D" id="3.20.20.70">
    <property type="entry name" value="Aldolase class I"/>
    <property type="match status" value="1"/>
</dbReference>
<reference evidence="3" key="1">
    <citation type="journal article" date="2020" name="mSystems">
        <title>Genome- and Community-Level Interaction Insights into Carbon Utilization and Element Cycling Functions of Hydrothermarchaeota in Hydrothermal Sediment.</title>
        <authorList>
            <person name="Zhou Z."/>
            <person name="Liu Y."/>
            <person name="Xu W."/>
            <person name="Pan J."/>
            <person name="Luo Z.H."/>
            <person name="Li M."/>
        </authorList>
    </citation>
    <scope>NUCLEOTIDE SEQUENCE [LARGE SCALE GENOMIC DNA]</scope>
    <source>
        <strain evidence="3">SpSt-776</strain>
    </source>
</reference>
<dbReference type="EMBL" id="DTHB01000042">
    <property type="protein sequence ID" value="HGB14647.1"/>
    <property type="molecule type" value="Genomic_DNA"/>
</dbReference>
<evidence type="ECO:0000313" key="3">
    <source>
        <dbReference type="EMBL" id="HGB14647.1"/>
    </source>
</evidence>
<dbReference type="GO" id="GO:0006537">
    <property type="term" value="P:glutamate biosynthetic process"/>
    <property type="evidence" value="ECO:0007669"/>
    <property type="project" value="InterPro"/>
</dbReference>
<feature type="domain" description="Glutamate synthase" evidence="2">
    <location>
        <begin position="276"/>
        <end position="399"/>
    </location>
</feature>
<gene>
    <name evidence="3" type="ORF">ENV62_05360</name>
</gene>
<dbReference type="GO" id="GO:0015930">
    <property type="term" value="F:glutamate synthase activity"/>
    <property type="evidence" value="ECO:0007669"/>
    <property type="project" value="InterPro"/>
</dbReference>
<sequence>MTLSNPNRSPATQTRNRVKPAPISGICVTCLDGCPGPCEIGRSAIRGREMLYPGPFGKVTAGADKDYPVDFSHFNIQGTCVGAQGIEADPDKAIFPAVDVSCQIGVKDKIELAFPIFTGALGSTEIARVHWESLAIGAAICGIIIVCGENVVGMDAKAEFRKGRVVHSPELSRRVKTFKEWYQGKGDIIVQANGEDTRLGVPEYAIEKLGVEFFELKWGQGAKSIGGEVKLSTLERAKELKSRGYVVLPDPHDPITVEQYKAHGIREFERHSRLGMVDEDDFYKSVEKLRRLGAKRISLKTGAYRPADLARAVKFASQAKIDLLTVDGAGGGTGMSPWRMMNEWGIPTVYIECLLYNYLKHLDSKGEFVPDCAIAGGLSLEDHIFKGLALGAPYVKLACMGRAIITAAIVGTYEERDLIEKCKREERDVKMAYLEHFVEAGALRHQYPLSEFPRIPAGAIGLFSYIQRLKQGLQQLMAGARKFALRYISRDDLFALTREAADISGIPYVMDADREEVMRILG</sequence>
<evidence type="ECO:0000259" key="2">
    <source>
        <dbReference type="Pfam" id="PF01645"/>
    </source>
</evidence>
<comment type="caution">
    <text evidence="3">The sequence shown here is derived from an EMBL/GenBank/DDBJ whole genome shotgun (WGS) entry which is preliminary data.</text>
</comment>
<comment type="similarity">
    <text evidence="1">Belongs to the glutamate synthase family.</text>
</comment>
<dbReference type="InterPro" id="IPR002932">
    <property type="entry name" value="Glu_synthdom"/>
</dbReference>
<proteinExistence type="inferred from homology"/>
<evidence type="ECO:0000256" key="1">
    <source>
        <dbReference type="ARBA" id="ARBA00009716"/>
    </source>
</evidence>
<accession>A0A7C3SKP2</accession>
<organism evidence="3">
    <name type="scientific">Desulfobacca acetoxidans</name>
    <dbReference type="NCBI Taxonomy" id="60893"/>
    <lineage>
        <taxon>Bacteria</taxon>
        <taxon>Pseudomonadati</taxon>
        <taxon>Thermodesulfobacteriota</taxon>
        <taxon>Desulfobaccia</taxon>
        <taxon>Desulfobaccales</taxon>
        <taxon>Desulfobaccaceae</taxon>
        <taxon>Desulfobacca</taxon>
    </lineage>
</organism>
<name>A0A7C3SKP2_9BACT</name>
<dbReference type="Pfam" id="PF01645">
    <property type="entry name" value="Glu_synthase"/>
    <property type="match status" value="1"/>
</dbReference>